<name>A0A1E4SRG1_9ASCO</name>
<feature type="domain" description="SMP-LTD" evidence="11">
    <location>
        <begin position="1"/>
        <end position="392"/>
    </location>
</feature>
<dbReference type="AlphaFoldDB" id="A0A1E4SRG1"/>
<organism evidence="12 13">
    <name type="scientific">Suhomyces tanzawaensis NRRL Y-17324</name>
    <dbReference type="NCBI Taxonomy" id="984487"/>
    <lineage>
        <taxon>Eukaryota</taxon>
        <taxon>Fungi</taxon>
        <taxon>Dikarya</taxon>
        <taxon>Ascomycota</taxon>
        <taxon>Saccharomycotina</taxon>
        <taxon>Pichiomycetes</taxon>
        <taxon>Debaryomycetaceae</taxon>
        <taxon>Suhomyces</taxon>
    </lineage>
</organism>
<feature type="region of interest" description="Disordered" evidence="10">
    <location>
        <begin position="64"/>
        <end position="119"/>
    </location>
</feature>
<dbReference type="GO" id="GO:0015914">
    <property type="term" value="P:phospholipid transport"/>
    <property type="evidence" value="ECO:0007669"/>
    <property type="project" value="TreeGrafter"/>
</dbReference>
<keyword evidence="5" id="KW-0445">Lipid transport</keyword>
<evidence type="ECO:0000313" key="12">
    <source>
        <dbReference type="EMBL" id="ODV82100.1"/>
    </source>
</evidence>
<gene>
    <name evidence="9" type="primary">MDM12</name>
    <name evidence="12" type="ORF">CANTADRAFT_19685</name>
</gene>
<dbReference type="CDD" id="cd21672">
    <property type="entry name" value="SMP_Mdm12"/>
    <property type="match status" value="1"/>
</dbReference>
<feature type="compositionally biased region" description="Acidic residues" evidence="10">
    <location>
        <begin position="99"/>
        <end position="114"/>
    </location>
</feature>
<keyword evidence="8 9" id="KW-0472">Membrane</keyword>
<evidence type="ECO:0000256" key="3">
    <source>
        <dbReference type="ARBA" id="ARBA00022787"/>
    </source>
</evidence>
<sequence>MSFEIDWNKLTEDNSINESIKEFLDSQFSNIELPSFVSHLSVTDFSLGDQPPEVVIRHIGDPFEDFYEDEEDEKEAEKSRTPMDEEEEEEEEARRPVREDEDDEDDEDEDEDQNNDMASLTQGMNSVKLGEEHDESQTSSSAPPALERLRTSLDSISLMLGNNTLNYLQNYNMNHILGLGPNSNSNGTETPTDLLNQSSLRINSLRNQFAHHSAPEVPKITGGTKSKLRSADDLQLIVEIKYSGNMHIQLSVNLLVNYPSPNFITLPIKLHITELNIHSVASIAYLKKAVYFSFLCDLNDASSDYFSTTTSTGTHADHTPTYGANFVDYSTGPNNRERIDIIKKVRIESEIGEVEHNVLRNVGKVEKFLIDQLRGILRDEIAWPSWVCFDLSGEDEDTQEEDE</sequence>
<keyword evidence="13" id="KW-1185">Reference proteome</keyword>
<evidence type="ECO:0000256" key="5">
    <source>
        <dbReference type="ARBA" id="ARBA00023055"/>
    </source>
</evidence>
<dbReference type="Proteomes" id="UP000094285">
    <property type="component" value="Unassembled WGS sequence"/>
</dbReference>
<evidence type="ECO:0000256" key="6">
    <source>
        <dbReference type="ARBA" id="ARBA00023121"/>
    </source>
</evidence>
<keyword evidence="6" id="KW-0446">Lipid-binding</keyword>
<dbReference type="OrthoDB" id="3356905at2759"/>
<keyword evidence="2" id="KW-0813">Transport</keyword>
<dbReference type="PANTHER" id="PTHR28204:SF1">
    <property type="entry name" value="MITOCHONDRIAL DISTRIBUTION AND MORPHOLOGY PROTEIN 12"/>
    <property type="match status" value="1"/>
</dbReference>
<comment type="subunit">
    <text evidence="9">Component of the ER-mitochondria encounter structure (ERMES) or MDM complex, composed of MMM1, MDM10, MDM12 and MDM34. A MMM1 homodimer associates with one molecule of MDM12 on each side in a pairwise head-to-tail manner, and the SMP-LTD domains of MMM1 and MDM12 generate a continuous hydrophobic tunnel for phospholipid trafficking.</text>
</comment>
<dbReference type="GO" id="GO:0032865">
    <property type="term" value="C:ERMES complex"/>
    <property type="evidence" value="ECO:0007669"/>
    <property type="project" value="UniProtKB-UniRule"/>
</dbReference>
<evidence type="ECO:0000259" key="11">
    <source>
        <dbReference type="PROSITE" id="PS51847"/>
    </source>
</evidence>
<dbReference type="EMBL" id="KV453909">
    <property type="protein sequence ID" value="ODV82100.1"/>
    <property type="molecule type" value="Genomic_DNA"/>
</dbReference>
<comment type="function">
    <text evidence="9">Component of the ERMES/MDM complex, which serves as a molecular tether to connect the endoplasmic reticulum (ER) and mitochondria. Components of this complex are involved in the control of mitochondrial shape and protein biogenesis, and function in nonvesicular lipid trafficking between the ER and mitochondria. MDM12 is required for the interaction of the ER-resident membrane protein MMM1 and the outer mitochondrial membrane-resident beta-barrel protein MDM10. The MDM12-MMM1 subcomplex functions in the major beta-barrel assembly pathway that is responsible for biogenesis of all mitochondrial outer membrane beta-barrel proteins, and acts in a late step after the SAM complex. The MDM10-MDM12-MMM1 subcomplex further acts in the TOM40-specific pathway after the action of the MDM12-MMM1 complex. Essential for establishing and maintaining the structure of mitochondria and maintenance of mtDNA nucleoids.</text>
</comment>
<keyword evidence="4 9" id="KW-0256">Endoplasmic reticulum</keyword>
<dbReference type="InterPro" id="IPR031468">
    <property type="entry name" value="SMP_LBD"/>
</dbReference>
<evidence type="ECO:0000313" key="13">
    <source>
        <dbReference type="Proteomes" id="UP000094285"/>
    </source>
</evidence>
<keyword evidence="3 9" id="KW-1000">Mitochondrion outer membrane</keyword>
<reference evidence="13" key="1">
    <citation type="submission" date="2016-05" db="EMBL/GenBank/DDBJ databases">
        <title>Comparative genomics of biotechnologically important yeasts.</title>
        <authorList>
            <consortium name="DOE Joint Genome Institute"/>
            <person name="Riley R."/>
            <person name="Haridas S."/>
            <person name="Wolfe K.H."/>
            <person name="Lopes M.R."/>
            <person name="Hittinger C.T."/>
            <person name="Goker M."/>
            <person name="Salamov A."/>
            <person name="Wisecaver J."/>
            <person name="Long T.M."/>
            <person name="Aerts A.L."/>
            <person name="Barry K."/>
            <person name="Choi C."/>
            <person name="Clum A."/>
            <person name="Coughlan A.Y."/>
            <person name="Deshpande S."/>
            <person name="Douglass A.P."/>
            <person name="Hanson S.J."/>
            <person name="Klenk H.-P."/>
            <person name="Labutti K."/>
            <person name="Lapidus A."/>
            <person name="Lindquist E."/>
            <person name="Lipzen A."/>
            <person name="Meier-Kolthoff J.P."/>
            <person name="Ohm R.A."/>
            <person name="Otillar R.P."/>
            <person name="Pangilinan J."/>
            <person name="Peng Y."/>
            <person name="Rokas A."/>
            <person name="Rosa C.A."/>
            <person name="Scheuner C."/>
            <person name="Sibirny A.A."/>
            <person name="Slot J.C."/>
            <person name="Stielow J.B."/>
            <person name="Sun H."/>
            <person name="Kurtzman C.P."/>
            <person name="Blackwell M."/>
            <person name="Grigoriev I.V."/>
            <person name="Jeffries T.W."/>
        </authorList>
    </citation>
    <scope>NUCLEOTIDE SEQUENCE [LARGE SCALE GENOMIC DNA]</scope>
    <source>
        <strain evidence="13">NRRL Y-17324</strain>
    </source>
</reference>
<comment type="subcellular location">
    <subcellularLocation>
        <location evidence="1">Membrane</location>
    </subcellularLocation>
    <subcellularLocation>
        <location evidence="9">Mitochondrion outer membrane</location>
        <topology evidence="9">Peripheral membrane protein</topology>
        <orientation evidence="9">Cytoplasmic side</orientation>
    </subcellularLocation>
    <subcellularLocation>
        <location evidence="9">Endoplasmic reticulum membrane</location>
        <topology evidence="9">Peripheral membrane protein</topology>
        <orientation evidence="9">Cytoplasmic side</orientation>
    </subcellularLocation>
    <text evidence="9">The ERMES/MDM complex localizes to a few discrete foci (around 10 per single cell), that represent mitochondria-endoplasmic reticulum junctions. These foci are often found next to mtDNA nucleoids.</text>
</comment>
<dbReference type="STRING" id="984487.A0A1E4SRG1"/>
<comment type="similarity">
    <text evidence="9">Belongs to the MDM12 family.</text>
</comment>
<evidence type="ECO:0000256" key="2">
    <source>
        <dbReference type="ARBA" id="ARBA00022448"/>
    </source>
</evidence>
<dbReference type="GO" id="GO:0008289">
    <property type="term" value="F:lipid binding"/>
    <property type="evidence" value="ECO:0007669"/>
    <property type="project" value="UniProtKB-KW"/>
</dbReference>
<dbReference type="GO" id="GO:0005789">
    <property type="term" value="C:endoplasmic reticulum membrane"/>
    <property type="evidence" value="ECO:0007669"/>
    <property type="project" value="UniProtKB-SubCell"/>
</dbReference>
<keyword evidence="7 9" id="KW-0496">Mitochondrion</keyword>
<dbReference type="PROSITE" id="PS51847">
    <property type="entry name" value="SMP"/>
    <property type="match status" value="1"/>
</dbReference>
<dbReference type="HAMAP" id="MF_03104">
    <property type="entry name" value="Mdm12"/>
    <property type="match status" value="1"/>
</dbReference>
<evidence type="ECO:0000256" key="4">
    <source>
        <dbReference type="ARBA" id="ARBA00022824"/>
    </source>
</evidence>
<dbReference type="GeneID" id="30980610"/>
<protein>
    <recommendedName>
        <fullName evidence="9">Mitochondrial distribution and morphology protein 12</fullName>
    </recommendedName>
    <alternativeName>
        <fullName evidence="9">Mitochondrial inheritance component MDM12</fullName>
    </alternativeName>
</protein>
<dbReference type="GO" id="GO:1990456">
    <property type="term" value="P:mitochondrion-endoplasmic reticulum membrane tethering"/>
    <property type="evidence" value="ECO:0007669"/>
    <property type="project" value="TreeGrafter"/>
</dbReference>
<dbReference type="Pfam" id="PF26544">
    <property type="entry name" value="Mdm12"/>
    <property type="match status" value="2"/>
</dbReference>
<dbReference type="GO" id="GO:0045040">
    <property type="term" value="P:protein insertion into mitochondrial outer membrane"/>
    <property type="evidence" value="ECO:0007669"/>
    <property type="project" value="UniProtKB-UniRule"/>
</dbReference>
<feature type="compositionally biased region" description="Acidic residues" evidence="10">
    <location>
        <begin position="64"/>
        <end position="74"/>
    </location>
</feature>
<evidence type="ECO:0000256" key="9">
    <source>
        <dbReference type="HAMAP-Rule" id="MF_03104"/>
    </source>
</evidence>
<evidence type="ECO:0000256" key="7">
    <source>
        <dbReference type="ARBA" id="ARBA00023128"/>
    </source>
</evidence>
<evidence type="ECO:0000256" key="1">
    <source>
        <dbReference type="ARBA" id="ARBA00004370"/>
    </source>
</evidence>
<proteinExistence type="inferred from homology"/>
<dbReference type="InterPro" id="IPR027532">
    <property type="entry name" value="Mdm12"/>
</dbReference>
<accession>A0A1E4SRG1</accession>
<evidence type="ECO:0000256" key="10">
    <source>
        <dbReference type="SAM" id="MobiDB-lite"/>
    </source>
</evidence>
<dbReference type="RefSeq" id="XP_020067222.1">
    <property type="nucleotide sequence ID" value="XM_020206473.1"/>
</dbReference>
<dbReference type="PANTHER" id="PTHR28204">
    <property type="entry name" value="MITOCHONDRIAL DISTRIBUTION AND MORPHOLOGY PROTEIN 12"/>
    <property type="match status" value="1"/>
</dbReference>
<evidence type="ECO:0000256" key="8">
    <source>
        <dbReference type="ARBA" id="ARBA00023136"/>
    </source>
</evidence>